<evidence type="ECO:0000256" key="2">
    <source>
        <dbReference type="ARBA" id="ARBA00022643"/>
    </source>
</evidence>
<dbReference type="NCBIfam" id="TIGR00229">
    <property type="entry name" value="sensory_box"/>
    <property type="match status" value="1"/>
</dbReference>
<protein>
    <submittedName>
        <fullName evidence="5">Sensor box protein</fullName>
    </submittedName>
</protein>
<dbReference type="KEGG" id="hwc:Hqrw_1922"/>
<keyword evidence="3" id="KW-0157">Chromophore</keyword>
<dbReference type="AlphaFoldDB" id="G0LIB8"/>
<feature type="domain" description="PAS" evidence="4">
    <location>
        <begin position="86"/>
        <end position="175"/>
    </location>
</feature>
<dbReference type="PANTHER" id="PTHR47429:SF2">
    <property type="entry name" value="PROTEIN TWIN LOV 1"/>
    <property type="match status" value="1"/>
</dbReference>
<reference evidence="5 6" key="1">
    <citation type="journal article" date="2011" name="PLoS ONE">
        <title>Haloquadratum walsbyi: limited diversity in a global pond.</title>
        <authorList>
            <person name="Dyall-Smith M."/>
            <person name="Pfeiffer F."/>
            <person name="Klee K."/>
            <person name="Palm P."/>
            <person name="Gross K."/>
            <person name="Schuster S.C."/>
            <person name="Rampp M."/>
            <person name="Oesterhelt D."/>
        </authorList>
    </citation>
    <scope>NUCLEOTIDE SEQUENCE [LARGE SCALE GENOMIC DNA]</scope>
    <source>
        <strain evidence="6">DSM 16854 / JCM 12705 / C23</strain>
    </source>
</reference>
<dbReference type="SUPFAM" id="SSF55785">
    <property type="entry name" value="PYP-like sensor domain (PAS domain)"/>
    <property type="match status" value="1"/>
</dbReference>
<accession>G0LIB8</accession>
<dbReference type="Gene3D" id="3.30.450.20">
    <property type="entry name" value="PAS domain"/>
    <property type="match status" value="1"/>
</dbReference>
<dbReference type="EMBL" id="FR746099">
    <property type="protein sequence ID" value="CCC39838.1"/>
    <property type="molecule type" value="Genomic_DNA"/>
</dbReference>
<keyword evidence="2" id="KW-0288">FMN</keyword>
<dbReference type="GeneID" id="12446627"/>
<dbReference type="InterPro" id="IPR035965">
    <property type="entry name" value="PAS-like_dom_sf"/>
</dbReference>
<evidence type="ECO:0000256" key="1">
    <source>
        <dbReference type="ARBA" id="ARBA00022630"/>
    </source>
</evidence>
<dbReference type="PANTHER" id="PTHR47429">
    <property type="entry name" value="PROTEIN TWIN LOV 1"/>
    <property type="match status" value="1"/>
</dbReference>
<dbReference type="Proteomes" id="UP000007954">
    <property type="component" value="Chromosome"/>
</dbReference>
<sequence>MRQSVLRNRLIDTIRSNQQEFRGTLSDLIDAGHLDNINQEILQDNVDNIRSKSGENVSAREMMLRWRLQVLDNIQFGLTLTGPAYEDNPIRYANQTFRETTGYTLSQLRGSNPRILQGPMTEASAINALREATQIWEPVTVTLWNYRYNGVPFRTRLSITPLRRDDGMITHWLGVQSVIDSLTELSKPESEAVGKRMSKRRFDLNSEIIGKYKLE</sequence>
<name>G0LIB8_HALWC</name>
<evidence type="ECO:0000259" key="4">
    <source>
        <dbReference type="Pfam" id="PF13426"/>
    </source>
</evidence>
<evidence type="ECO:0000256" key="3">
    <source>
        <dbReference type="ARBA" id="ARBA00022991"/>
    </source>
</evidence>
<gene>
    <name evidence="5" type="ordered locus">Hqrw_1922</name>
</gene>
<dbReference type="CDD" id="cd00130">
    <property type="entry name" value="PAS"/>
    <property type="match status" value="1"/>
</dbReference>
<dbReference type="HOGENOM" id="CLU_119849_0_0_2"/>
<dbReference type="Pfam" id="PF13426">
    <property type="entry name" value="PAS_9"/>
    <property type="match status" value="1"/>
</dbReference>
<evidence type="ECO:0000313" key="5">
    <source>
        <dbReference type="EMBL" id="CCC39838.1"/>
    </source>
</evidence>
<proteinExistence type="predicted"/>
<organism evidence="5 6">
    <name type="scientific">Haloquadratum walsbyi (strain DSM 16854 / JCM 12705 / C23)</name>
    <dbReference type="NCBI Taxonomy" id="768065"/>
    <lineage>
        <taxon>Archaea</taxon>
        <taxon>Methanobacteriati</taxon>
        <taxon>Methanobacteriota</taxon>
        <taxon>Stenosarchaea group</taxon>
        <taxon>Halobacteria</taxon>
        <taxon>Halobacteriales</taxon>
        <taxon>Haloferacaceae</taxon>
        <taxon>Haloquadratum</taxon>
    </lineage>
</organism>
<keyword evidence="1" id="KW-0285">Flavoprotein</keyword>
<dbReference type="RefSeq" id="WP_014555598.1">
    <property type="nucleotide sequence ID" value="NC_017459.1"/>
</dbReference>
<dbReference type="InterPro" id="IPR000014">
    <property type="entry name" value="PAS"/>
</dbReference>
<evidence type="ECO:0000313" key="6">
    <source>
        <dbReference type="Proteomes" id="UP000007954"/>
    </source>
</evidence>
<dbReference type="OrthoDB" id="8127at2157"/>